<feature type="transmembrane region" description="Helical" evidence="1">
    <location>
        <begin position="6"/>
        <end position="25"/>
    </location>
</feature>
<keyword evidence="1" id="KW-0812">Transmembrane</keyword>
<proteinExistence type="predicted"/>
<keyword evidence="1" id="KW-1133">Transmembrane helix</keyword>
<dbReference type="AlphaFoldDB" id="A0A1E3AUP8"/>
<keyword evidence="1" id="KW-0472">Membrane</keyword>
<evidence type="ECO:0000313" key="2">
    <source>
        <dbReference type="EMBL" id="ODM01904.1"/>
    </source>
</evidence>
<comment type="caution">
    <text evidence="3">The sequence shown here is derived from an EMBL/GenBank/DDBJ whole genome shotgun (WGS) entry which is preliminary data.</text>
</comment>
<accession>A0A1E3AUP8</accession>
<dbReference type="EMBL" id="MCGH01000005">
    <property type="protein sequence ID" value="ODM01904.1"/>
    <property type="molecule type" value="Genomic_DNA"/>
</dbReference>
<dbReference type="Pfam" id="PF12650">
    <property type="entry name" value="DUF3784"/>
    <property type="match status" value="1"/>
</dbReference>
<feature type="transmembrane region" description="Helical" evidence="1">
    <location>
        <begin position="60"/>
        <end position="89"/>
    </location>
</feature>
<evidence type="ECO:0008006" key="6">
    <source>
        <dbReference type="Google" id="ProtNLM"/>
    </source>
</evidence>
<dbReference type="Proteomes" id="UP000094067">
    <property type="component" value="Unassembled WGS sequence"/>
</dbReference>
<evidence type="ECO:0000313" key="5">
    <source>
        <dbReference type="Proteomes" id="UP000095003"/>
    </source>
</evidence>
<dbReference type="Proteomes" id="UP000095003">
    <property type="component" value="Unassembled WGS sequence"/>
</dbReference>
<dbReference type="InterPro" id="IPR017259">
    <property type="entry name" value="UCP037672"/>
</dbReference>
<evidence type="ECO:0000256" key="1">
    <source>
        <dbReference type="SAM" id="Phobius"/>
    </source>
</evidence>
<name>A0A1E3AUP8_9FIRM</name>
<dbReference type="RefSeq" id="WP_009254041.1">
    <property type="nucleotide sequence ID" value="NZ_BAABXS010000001.1"/>
</dbReference>
<dbReference type="GeneID" id="93304935"/>
<organism evidence="3 5">
    <name type="scientific">Eisenbergiella tayi</name>
    <dbReference type="NCBI Taxonomy" id="1432052"/>
    <lineage>
        <taxon>Bacteria</taxon>
        <taxon>Bacillati</taxon>
        <taxon>Bacillota</taxon>
        <taxon>Clostridia</taxon>
        <taxon>Lachnospirales</taxon>
        <taxon>Lachnospiraceae</taxon>
        <taxon>Eisenbergiella</taxon>
    </lineage>
</organism>
<protein>
    <recommendedName>
        <fullName evidence="6">DUF3784 domain-containing protein</fullName>
    </recommendedName>
</protein>
<reference evidence="4 5" key="1">
    <citation type="submission" date="2016-07" db="EMBL/GenBank/DDBJ databases">
        <title>Characterization of isolates of Eisenbergiella tayi derived from blood cultures, using whole genome sequencing.</title>
        <authorList>
            <person name="Burdz T."/>
            <person name="Wiebe D."/>
            <person name="Huynh C."/>
            <person name="Bernard K."/>
        </authorList>
    </citation>
    <scope>NUCLEOTIDE SEQUENCE [LARGE SCALE GENOMIC DNA]</scope>
    <source>
        <strain evidence="2 4">NML 110608</strain>
        <strain evidence="3 5">NML 120489</strain>
    </source>
</reference>
<evidence type="ECO:0000313" key="3">
    <source>
        <dbReference type="EMBL" id="ODM12440.1"/>
    </source>
</evidence>
<gene>
    <name evidence="3" type="ORF">BEH84_00154</name>
    <name evidence="2" type="ORF">BEI61_05903</name>
</gene>
<evidence type="ECO:0000313" key="4">
    <source>
        <dbReference type="Proteomes" id="UP000094067"/>
    </source>
</evidence>
<sequence>MLIGFYMCIILVPCFAVLALVFAVFKEKSAKLISGFNTLPKWKQEKYDRKRMAKDYRNHFALWSVIMLIGALGSWFLSGYFAVGAYIVWLVLFFREVHMDAEKAFAKYEIK</sequence>
<dbReference type="PATRIC" id="fig|1432052.3.peg.155"/>
<dbReference type="EMBL" id="MCGI01000001">
    <property type="protein sequence ID" value="ODM12440.1"/>
    <property type="molecule type" value="Genomic_DNA"/>
</dbReference>